<gene>
    <name evidence="3" type="ORF">GX662_02785</name>
    <name evidence="4" type="ORF">SAMN04488507_1003171</name>
    <name evidence="2" type="ORF">TFLO_354</name>
</gene>
<dbReference type="Pfam" id="PF01965">
    <property type="entry name" value="DJ-1_PfpI"/>
    <property type="match status" value="1"/>
</dbReference>
<reference evidence="3 7" key="3">
    <citation type="journal article" date="2020" name="Biotechnol. Biofuels">
        <title>New insights from the biogas microbiome by comprehensive genome-resolved metagenomics of nearly 1600 species originating from multiple anaerobic digesters.</title>
        <authorList>
            <person name="Campanaro S."/>
            <person name="Treu L."/>
            <person name="Rodriguez-R L.M."/>
            <person name="Kovalovszki A."/>
            <person name="Ziels R.M."/>
            <person name="Maus I."/>
            <person name="Zhu X."/>
            <person name="Kougias P.G."/>
            <person name="Basile A."/>
            <person name="Luo G."/>
            <person name="Schluter A."/>
            <person name="Konstantinidis K.T."/>
            <person name="Angelidaki I."/>
        </authorList>
    </citation>
    <scope>NUCLEOTIDE SEQUENCE [LARGE SCALE GENOMIC DNA]</scope>
    <source>
        <strain evidence="3">AS07pgkLD_105</strain>
    </source>
</reference>
<reference evidence="4 6" key="2">
    <citation type="submission" date="2016-10" db="EMBL/GenBank/DDBJ databases">
        <authorList>
            <person name="Varghese N."/>
            <person name="Submissions S."/>
        </authorList>
    </citation>
    <scope>NUCLEOTIDE SEQUENCE [LARGE SCALE GENOMIC DNA]</scope>
    <source>
        <strain evidence="4 6">DSM 2094</strain>
    </source>
</reference>
<dbReference type="STRING" id="82803.SAMN04488048_10228"/>
<proteinExistence type="predicted"/>
<evidence type="ECO:0000313" key="5">
    <source>
        <dbReference type="Proteomes" id="UP000195947"/>
    </source>
</evidence>
<dbReference type="InterPro" id="IPR002818">
    <property type="entry name" value="DJ-1/PfpI"/>
</dbReference>
<dbReference type="GO" id="GO:0005737">
    <property type="term" value="C:cytoplasm"/>
    <property type="evidence" value="ECO:0007669"/>
    <property type="project" value="TreeGrafter"/>
</dbReference>
<evidence type="ECO:0000313" key="6">
    <source>
        <dbReference type="Proteomes" id="UP000199686"/>
    </source>
</evidence>
<evidence type="ECO:0000313" key="4">
    <source>
        <dbReference type="EMBL" id="SFH56350.1"/>
    </source>
</evidence>
<evidence type="ECO:0000259" key="1">
    <source>
        <dbReference type="Pfam" id="PF01965"/>
    </source>
</evidence>
<name>A0A143Y8V3_9LACT</name>
<reference evidence="2 5" key="1">
    <citation type="submission" date="2016-02" db="EMBL/GenBank/DDBJ databases">
        <authorList>
            <person name="Strepis N."/>
        </authorList>
    </citation>
    <scope>NUCLEOTIDE SEQUENCE [LARGE SCALE GENOMIC DNA]</scope>
    <source>
        <strain evidence="2">Trichococcus flocculiformis</strain>
    </source>
</reference>
<dbReference type="EMBL" id="FJMZ01000002">
    <property type="protein sequence ID" value="CZQ82883.1"/>
    <property type="molecule type" value="Genomic_DNA"/>
</dbReference>
<dbReference type="InterPro" id="IPR029062">
    <property type="entry name" value="Class_I_gatase-like"/>
</dbReference>
<keyword evidence="4" id="KW-0645">Protease</keyword>
<comment type="caution">
    <text evidence="4">The sequence shown here is derived from an EMBL/GenBank/DDBJ whole genome shotgun (WGS) entry which is preliminary data.</text>
</comment>
<sequence>MAKVIFVIAPEDFRDEELFMTQEEVAKCGHEMWIASHKTGTCMGVHGGIAQSDLLVEDVDTTSFDGVVFVGGQGSRVFFDDPHAWMLAQAMNGQGKMVAAICIAPVVLANAGLLKKKNATVFESEIATIEAKGAIYSESALTVDGNIITASGPDQARQFGLEICKFLTA</sequence>
<keyword evidence="4" id="KW-0378">Hydrolase</keyword>
<dbReference type="SUPFAM" id="SSF52317">
    <property type="entry name" value="Class I glutamine amidotransferase-like"/>
    <property type="match status" value="1"/>
</dbReference>
<dbReference type="EMBL" id="FOQC01000003">
    <property type="protein sequence ID" value="SFH56350.1"/>
    <property type="molecule type" value="Genomic_DNA"/>
</dbReference>
<dbReference type="GO" id="GO:0008233">
    <property type="term" value="F:peptidase activity"/>
    <property type="evidence" value="ECO:0007669"/>
    <property type="project" value="UniProtKB-KW"/>
</dbReference>
<dbReference type="Gene3D" id="3.40.50.880">
    <property type="match status" value="1"/>
</dbReference>
<evidence type="ECO:0000313" key="3">
    <source>
        <dbReference type="EMBL" id="NLD31170.1"/>
    </source>
</evidence>
<evidence type="ECO:0000313" key="2">
    <source>
        <dbReference type="EMBL" id="CZQ82883.1"/>
    </source>
</evidence>
<evidence type="ECO:0000313" key="7">
    <source>
        <dbReference type="Proteomes" id="UP000589373"/>
    </source>
</evidence>
<dbReference type="InterPro" id="IPR050325">
    <property type="entry name" value="Prot/Nucl_acid_deglycase"/>
</dbReference>
<protein>
    <submittedName>
        <fullName evidence="4">Protease I</fullName>
    </submittedName>
    <submittedName>
        <fullName evidence="2">Thij/pfpi</fullName>
    </submittedName>
</protein>
<dbReference type="AlphaFoldDB" id="A0A143Y8V3"/>
<organism evidence="4 6">
    <name type="scientific">Trichococcus flocculiformis</name>
    <dbReference type="NCBI Taxonomy" id="82803"/>
    <lineage>
        <taxon>Bacteria</taxon>
        <taxon>Bacillati</taxon>
        <taxon>Bacillota</taxon>
        <taxon>Bacilli</taxon>
        <taxon>Lactobacillales</taxon>
        <taxon>Carnobacteriaceae</taxon>
        <taxon>Trichococcus</taxon>
    </lineage>
</organism>
<dbReference type="RefSeq" id="WP_177187466.1">
    <property type="nucleotide sequence ID" value="NZ_CP089787.1"/>
</dbReference>
<dbReference type="EMBL" id="JAAZCD010000061">
    <property type="protein sequence ID" value="NLD31170.1"/>
    <property type="molecule type" value="Genomic_DNA"/>
</dbReference>
<feature type="domain" description="DJ-1/PfpI" evidence="1">
    <location>
        <begin position="3"/>
        <end position="165"/>
    </location>
</feature>
<dbReference type="PANTHER" id="PTHR48094">
    <property type="entry name" value="PROTEIN/NUCLEIC ACID DEGLYCASE DJ-1-RELATED"/>
    <property type="match status" value="1"/>
</dbReference>
<dbReference type="PANTHER" id="PTHR48094:SF12">
    <property type="entry name" value="PARKINSON DISEASE PROTEIN 7 HOMOLOG"/>
    <property type="match status" value="1"/>
</dbReference>
<dbReference type="Proteomes" id="UP000589373">
    <property type="component" value="Unassembled WGS sequence"/>
</dbReference>
<dbReference type="Proteomes" id="UP000195947">
    <property type="component" value="Unassembled WGS sequence"/>
</dbReference>
<accession>A0A143Y8V3</accession>
<dbReference type="Proteomes" id="UP000199686">
    <property type="component" value="Unassembled WGS sequence"/>
</dbReference>
<keyword evidence="5" id="KW-1185">Reference proteome</keyword>
<dbReference type="GO" id="GO:0006508">
    <property type="term" value="P:proteolysis"/>
    <property type="evidence" value="ECO:0007669"/>
    <property type="project" value="UniProtKB-KW"/>
</dbReference>